<dbReference type="EMBL" id="CM035425">
    <property type="protein sequence ID" value="KAH7331000.1"/>
    <property type="molecule type" value="Genomic_DNA"/>
</dbReference>
<dbReference type="EMBL" id="CM035425">
    <property type="protein sequence ID" value="KAH7330996.1"/>
    <property type="molecule type" value="Genomic_DNA"/>
</dbReference>
<dbReference type="EMBL" id="CM035425">
    <property type="protein sequence ID" value="KAH7331006.1"/>
    <property type="molecule type" value="Genomic_DNA"/>
</dbReference>
<dbReference type="EMBL" id="CM035425">
    <property type="protein sequence ID" value="KAH7331003.1"/>
    <property type="molecule type" value="Genomic_DNA"/>
</dbReference>
<keyword evidence="4" id="KW-1185">Reference proteome</keyword>
<accession>A0A8T2SGU4</accession>
<dbReference type="EMBL" id="CM035425">
    <property type="protein sequence ID" value="KAH7330999.1"/>
    <property type="molecule type" value="Genomic_DNA"/>
</dbReference>
<dbReference type="EMBL" id="CM035425">
    <property type="protein sequence ID" value="KAH7331011.1"/>
    <property type="molecule type" value="Genomic_DNA"/>
</dbReference>
<sequence length="218" mass="23514">MAIPIHALATDSERADDGGTSPVVSCSNPNARPPLLSGQDYASRLARKLQSGDARSGSRRHSIDAPRANVPAETYATMPGRKSYSGDANRRLSIDALGVNLQTQAYEGRLGRKLQPGDASRRHSIDGQGTAFPRKDQSDMGAVLPKFGEWDVTDPASGVGFTAIFEKVVVEKKTGKTAFFSRNAASLFSVKFRGSSERSAESSPIKNCCWCCCFHCKR</sequence>
<name>A0A8T2SGU4_CERRI</name>
<dbReference type="EMBL" id="CM035425">
    <property type="protein sequence ID" value="KAH7330995.1"/>
    <property type="molecule type" value="Genomic_DNA"/>
</dbReference>
<dbReference type="EMBL" id="CM035425">
    <property type="protein sequence ID" value="KAH7330997.1"/>
    <property type="molecule type" value="Genomic_DNA"/>
</dbReference>
<dbReference type="PANTHER" id="PTHR33159:SF101">
    <property type="entry name" value="OS04G0379600 PROTEIN"/>
    <property type="match status" value="1"/>
</dbReference>
<comment type="caution">
    <text evidence="3">The sequence shown here is derived from an EMBL/GenBank/DDBJ whole genome shotgun (WGS) entry which is preliminary data.</text>
</comment>
<dbReference type="EMBL" id="CM035425">
    <property type="protein sequence ID" value="KAH7331002.1"/>
    <property type="molecule type" value="Genomic_DNA"/>
</dbReference>
<reference evidence="3" key="1">
    <citation type="submission" date="2021-08" db="EMBL/GenBank/DDBJ databases">
        <title>WGS assembly of Ceratopteris richardii.</title>
        <authorList>
            <person name="Marchant D.B."/>
            <person name="Chen G."/>
            <person name="Jenkins J."/>
            <person name="Shu S."/>
            <person name="Leebens-Mack J."/>
            <person name="Grimwood J."/>
            <person name="Schmutz J."/>
            <person name="Soltis P."/>
            <person name="Soltis D."/>
            <person name="Chen Z.-H."/>
        </authorList>
    </citation>
    <scope>NUCLEOTIDE SEQUENCE</scope>
    <source>
        <strain evidence="3">Whitten #5841</strain>
        <tissue evidence="3">Leaf</tissue>
    </source>
</reference>
<evidence type="ECO:0000259" key="2">
    <source>
        <dbReference type="Pfam" id="PF05627"/>
    </source>
</evidence>
<evidence type="ECO:0000313" key="3">
    <source>
        <dbReference type="EMBL" id="KAH7330998.1"/>
    </source>
</evidence>
<dbReference type="EMBL" id="CM035425">
    <property type="protein sequence ID" value="KAH7331010.1"/>
    <property type="molecule type" value="Genomic_DNA"/>
</dbReference>
<dbReference type="InterPro" id="IPR008700">
    <property type="entry name" value="TypeIII_avirulence_cleave"/>
</dbReference>
<dbReference type="EMBL" id="CM035425">
    <property type="protein sequence ID" value="KAH7331005.1"/>
    <property type="molecule type" value="Genomic_DNA"/>
</dbReference>
<dbReference type="EMBL" id="CM035425">
    <property type="protein sequence ID" value="KAH7331004.1"/>
    <property type="molecule type" value="Genomic_DNA"/>
</dbReference>
<organism evidence="3 4">
    <name type="scientific">Ceratopteris richardii</name>
    <name type="common">Triangle waterfern</name>
    <dbReference type="NCBI Taxonomy" id="49495"/>
    <lineage>
        <taxon>Eukaryota</taxon>
        <taxon>Viridiplantae</taxon>
        <taxon>Streptophyta</taxon>
        <taxon>Embryophyta</taxon>
        <taxon>Tracheophyta</taxon>
        <taxon>Polypodiopsida</taxon>
        <taxon>Polypodiidae</taxon>
        <taxon>Polypodiales</taxon>
        <taxon>Pteridineae</taxon>
        <taxon>Pteridaceae</taxon>
        <taxon>Parkerioideae</taxon>
        <taxon>Ceratopteris</taxon>
    </lineage>
</organism>
<dbReference type="EMBL" id="CM035425">
    <property type="protein sequence ID" value="KAH7330998.1"/>
    <property type="molecule type" value="Genomic_DNA"/>
</dbReference>
<feature type="region of interest" description="Disordered" evidence="1">
    <location>
        <begin position="111"/>
        <end position="138"/>
    </location>
</feature>
<dbReference type="InterPro" id="IPR040387">
    <property type="entry name" value="RIN4/NOI4"/>
</dbReference>
<feature type="region of interest" description="Disordered" evidence="1">
    <location>
        <begin position="1"/>
        <end position="87"/>
    </location>
</feature>
<dbReference type="Proteomes" id="UP000825935">
    <property type="component" value="Chromosome 20"/>
</dbReference>
<protein>
    <recommendedName>
        <fullName evidence="2">RIN4 pathogenic type III effector avirulence factor Avr cleavage site domain-containing protein</fullName>
    </recommendedName>
</protein>
<dbReference type="EMBL" id="CM035425">
    <property type="protein sequence ID" value="KAH7331014.1"/>
    <property type="molecule type" value="Genomic_DNA"/>
</dbReference>
<dbReference type="EMBL" id="CM035425">
    <property type="protein sequence ID" value="KAH7331012.1"/>
    <property type="molecule type" value="Genomic_DNA"/>
</dbReference>
<evidence type="ECO:0000256" key="1">
    <source>
        <dbReference type="SAM" id="MobiDB-lite"/>
    </source>
</evidence>
<feature type="domain" description="RIN4 pathogenic type III effector avirulence factor Avr cleavage site" evidence="2">
    <location>
        <begin position="141"/>
        <end position="173"/>
    </location>
</feature>
<dbReference type="PANTHER" id="PTHR33159">
    <property type="entry name" value="RPM1-INTERACTING PROTEIN 4 (RIN4) FAMILY PROTEIN"/>
    <property type="match status" value="1"/>
</dbReference>
<dbReference type="EMBL" id="CM035425">
    <property type="protein sequence ID" value="KAH7331009.1"/>
    <property type="molecule type" value="Genomic_DNA"/>
</dbReference>
<evidence type="ECO:0000313" key="4">
    <source>
        <dbReference type="Proteomes" id="UP000825935"/>
    </source>
</evidence>
<dbReference type="EMBL" id="CM035425">
    <property type="protein sequence ID" value="KAH7331008.1"/>
    <property type="molecule type" value="Genomic_DNA"/>
</dbReference>
<dbReference type="OrthoDB" id="1025305at2759"/>
<dbReference type="AlphaFoldDB" id="A0A8T2SGU4"/>
<dbReference type="EMBL" id="CM035425">
    <property type="protein sequence ID" value="KAH7331013.1"/>
    <property type="molecule type" value="Genomic_DNA"/>
</dbReference>
<dbReference type="Pfam" id="PF05627">
    <property type="entry name" value="AvrRpt-cleavage"/>
    <property type="match status" value="1"/>
</dbReference>
<dbReference type="EMBL" id="CM035425">
    <property type="protein sequence ID" value="KAH7331001.1"/>
    <property type="molecule type" value="Genomic_DNA"/>
</dbReference>
<dbReference type="EMBL" id="CM035425">
    <property type="protein sequence ID" value="KAH7331007.1"/>
    <property type="molecule type" value="Genomic_DNA"/>
</dbReference>
<proteinExistence type="predicted"/>
<gene>
    <name evidence="3" type="ORF">KP509_20G012000</name>
</gene>